<name>A0AAV7PHI9_PLEWA</name>
<keyword evidence="3" id="KW-1185">Reference proteome</keyword>
<reference evidence="2" key="1">
    <citation type="journal article" date="2022" name="bioRxiv">
        <title>Sequencing and chromosome-scale assembly of the giantPleurodeles waltlgenome.</title>
        <authorList>
            <person name="Brown T."/>
            <person name="Elewa A."/>
            <person name="Iarovenko S."/>
            <person name="Subramanian E."/>
            <person name="Araus A.J."/>
            <person name="Petzold A."/>
            <person name="Susuki M."/>
            <person name="Suzuki K.-i.T."/>
            <person name="Hayashi T."/>
            <person name="Toyoda A."/>
            <person name="Oliveira C."/>
            <person name="Osipova E."/>
            <person name="Leigh N.D."/>
            <person name="Simon A."/>
            <person name="Yun M.H."/>
        </authorList>
    </citation>
    <scope>NUCLEOTIDE SEQUENCE</scope>
    <source>
        <strain evidence="2">20211129_DDA</strain>
        <tissue evidence="2">Liver</tissue>
    </source>
</reference>
<evidence type="ECO:0000313" key="3">
    <source>
        <dbReference type="Proteomes" id="UP001066276"/>
    </source>
</evidence>
<proteinExistence type="predicted"/>
<accession>A0AAV7PHI9</accession>
<evidence type="ECO:0000256" key="1">
    <source>
        <dbReference type="SAM" id="MobiDB-lite"/>
    </source>
</evidence>
<sequence>MKRAGLLTLPPSCASSTVRLEPKTKKKKKTHKNNESLCSLGPPGPLGEREQEMREQEMREQEMRSLTVGAFSRPAPRRHLWCVTREAQTVHLGRDTITANRQWFCAKGGDRGARRSLTPPPFSLAQRHQHKWGPPDWGGPMH</sequence>
<protein>
    <submittedName>
        <fullName evidence="2">Uncharacterized protein</fullName>
    </submittedName>
</protein>
<dbReference type="Proteomes" id="UP001066276">
    <property type="component" value="Chromosome 7"/>
</dbReference>
<comment type="caution">
    <text evidence="2">The sequence shown here is derived from an EMBL/GenBank/DDBJ whole genome shotgun (WGS) entry which is preliminary data.</text>
</comment>
<dbReference type="EMBL" id="JANPWB010000011">
    <property type="protein sequence ID" value="KAJ1127718.1"/>
    <property type="molecule type" value="Genomic_DNA"/>
</dbReference>
<dbReference type="AlphaFoldDB" id="A0AAV7PHI9"/>
<feature type="compositionally biased region" description="Basic and acidic residues" evidence="1">
    <location>
        <begin position="47"/>
        <end position="63"/>
    </location>
</feature>
<feature type="region of interest" description="Disordered" evidence="1">
    <location>
        <begin position="1"/>
        <end position="70"/>
    </location>
</feature>
<evidence type="ECO:0000313" key="2">
    <source>
        <dbReference type="EMBL" id="KAJ1127718.1"/>
    </source>
</evidence>
<feature type="region of interest" description="Disordered" evidence="1">
    <location>
        <begin position="109"/>
        <end position="142"/>
    </location>
</feature>
<organism evidence="2 3">
    <name type="scientific">Pleurodeles waltl</name>
    <name type="common">Iberian ribbed newt</name>
    <dbReference type="NCBI Taxonomy" id="8319"/>
    <lineage>
        <taxon>Eukaryota</taxon>
        <taxon>Metazoa</taxon>
        <taxon>Chordata</taxon>
        <taxon>Craniata</taxon>
        <taxon>Vertebrata</taxon>
        <taxon>Euteleostomi</taxon>
        <taxon>Amphibia</taxon>
        <taxon>Batrachia</taxon>
        <taxon>Caudata</taxon>
        <taxon>Salamandroidea</taxon>
        <taxon>Salamandridae</taxon>
        <taxon>Pleurodelinae</taxon>
        <taxon>Pleurodeles</taxon>
    </lineage>
</organism>
<gene>
    <name evidence="2" type="ORF">NDU88_006111</name>
</gene>